<evidence type="ECO:0000256" key="4">
    <source>
        <dbReference type="SAM" id="Phobius"/>
    </source>
</evidence>
<name>A0A0B2JWG3_9FIRM</name>
<accession>A0A0B2JWG3</accession>
<dbReference type="SMART" id="SM00304">
    <property type="entry name" value="HAMP"/>
    <property type="match status" value="1"/>
</dbReference>
<sequence length="571" mass="61858">MNFFYNLKMVYKILTLVVIAAIGMALIGYRGYSTISESRDSLEVIYQKNMQQLYCIGEIKYMLRDMQSRGALSLSAKDQKRIDDLRNDQKEIRENFESNWKLYEQATSGTEAEKANAAILEKWKVFGAAIDQVIALAEANNKDEGATYLSKNAGDATKQLRLLLEAQQKQAQENSQALFEKMESDATSASRMMVLFSVAALIALFAFSMLIIKAITGPLNRMMETCRHMGDGDFRITPRTITTTDEIGELADTVCIMRENLNKLMRQTSSSAEQIAAAGEELTASAQQSAQASTQVAQSVTDAAGAVQIQQGAIESSTQAVSNINDSVSAIDNQSNNVASRADSAAKSAAQGLKSIEETIKQIRNGAVGVQDSSEIVDRLGESSQEIGTIVETISGIAEQTNLLALNAAIEAARAGEHGRGFAVVAEEVRKLAEQSGEAAQKITQLITGIQQETQQAVTSMQKGRATVDAGAESVANLRQNFIEIESLVNEVTQEVKQMSQAVHSATSDTENITTQVENIDKQGRAVSDEMQTVSAATEEQSASASEIATASESLSKLAEDLQHSLHQFKF</sequence>
<evidence type="ECO:0000259" key="5">
    <source>
        <dbReference type="PROSITE" id="PS50111"/>
    </source>
</evidence>
<dbReference type="InterPro" id="IPR003660">
    <property type="entry name" value="HAMP_dom"/>
</dbReference>
<dbReference type="InterPro" id="IPR004089">
    <property type="entry name" value="MCPsignal_dom"/>
</dbReference>
<keyword evidence="8" id="KW-1185">Reference proteome</keyword>
<dbReference type="Pfam" id="PF00015">
    <property type="entry name" value="MCPsignal"/>
    <property type="match status" value="1"/>
</dbReference>
<evidence type="ECO:0000259" key="6">
    <source>
        <dbReference type="PROSITE" id="PS50885"/>
    </source>
</evidence>
<dbReference type="Gene3D" id="1.10.287.950">
    <property type="entry name" value="Methyl-accepting chemotaxis protein"/>
    <property type="match status" value="1"/>
</dbReference>
<evidence type="ECO:0000256" key="2">
    <source>
        <dbReference type="ARBA" id="ARBA00029447"/>
    </source>
</evidence>
<comment type="similarity">
    <text evidence="2">Belongs to the methyl-accepting chemotaxis (MCP) protein family.</text>
</comment>
<dbReference type="EMBL" id="JSCE01000157">
    <property type="protein sequence ID" value="KHM51949.1"/>
    <property type="molecule type" value="Genomic_DNA"/>
</dbReference>
<feature type="domain" description="HAMP" evidence="6">
    <location>
        <begin position="213"/>
        <end position="266"/>
    </location>
</feature>
<dbReference type="RefSeq" id="WP_039208677.1">
    <property type="nucleotide sequence ID" value="NZ_JSCE01000157.1"/>
</dbReference>
<dbReference type="STRING" id="82374.NZ47_07580"/>
<dbReference type="SUPFAM" id="SSF58104">
    <property type="entry name" value="Methyl-accepting chemotaxis protein (MCP) signaling domain"/>
    <property type="match status" value="1"/>
</dbReference>
<keyword evidence="1 3" id="KW-0807">Transducer</keyword>
<dbReference type="InterPro" id="IPR024478">
    <property type="entry name" value="HlyB_4HB_MCP"/>
</dbReference>
<comment type="caution">
    <text evidence="7">The sequence shown here is derived from an EMBL/GenBank/DDBJ whole genome shotgun (WGS) entry which is preliminary data.</text>
</comment>
<dbReference type="CDD" id="cd11386">
    <property type="entry name" value="MCP_signal"/>
    <property type="match status" value="1"/>
</dbReference>
<dbReference type="GO" id="GO:0007165">
    <property type="term" value="P:signal transduction"/>
    <property type="evidence" value="ECO:0007669"/>
    <property type="project" value="UniProtKB-KW"/>
</dbReference>
<dbReference type="AlphaFoldDB" id="A0A0B2JWG3"/>
<dbReference type="PROSITE" id="PS50111">
    <property type="entry name" value="CHEMOTAXIS_TRANSDUC_2"/>
    <property type="match status" value="1"/>
</dbReference>
<dbReference type="Pfam" id="PF00672">
    <property type="entry name" value="HAMP"/>
    <property type="match status" value="1"/>
</dbReference>
<protein>
    <recommendedName>
        <fullName evidence="9">Chemotaxis protein</fullName>
    </recommendedName>
</protein>
<feature type="domain" description="Methyl-accepting transducer" evidence="5">
    <location>
        <begin position="285"/>
        <end position="521"/>
    </location>
</feature>
<reference evidence="7 8" key="1">
    <citation type="journal article" date="2013" name="PLoS ONE">
        <title>Identification and characterization of three novel lipases belonging to families II and V from Anaerovibrio lipolyticus 5ST.</title>
        <authorList>
            <person name="Prive F."/>
            <person name="Kaderbhai N.N."/>
            <person name="Girdwood S."/>
            <person name="Worgan H.J."/>
            <person name="Pinloche E."/>
            <person name="Scollan N.D."/>
            <person name="Huws S.A."/>
            <person name="Newbold C.J."/>
        </authorList>
    </citation>
    <scope>NUCLEOTIDE SEQUENCE [LARGE SCALE GENOMIC DNA]</scope>
    <source>
        <strain evidence="7 8">5S</strain>
    </source>
</reference>
<dbReference type="PANTHER" id="PTHR32089:SF112">
    <property type="entry name" value="LYSOZYME-LIKE PROTEIN-RELATED"/>
    <property type="match status" value="1"/>
</dbReference>
<evidence type="ECO:0008006" key="9">
    <source>
        <dbReference type="Google" id="ProtNLM"/>
    </source>
</evidence>
<proteinExistence type="inferred from homology"/>
<dbReference type="Gene3D" id="6.10.340.10">
    <property type="match status" value="1"/>
</dbReference>
<dbReference type="eggNOG" id="COG0840">
    <property type="taxonomic scope" value="Bacteria"/>
</dbReference>
<dbReference type="Pfam" id="PF12729">
    <property type="entry name" value="4HB_MCP_1"/>
    <property type="match status" value="1"/>
</dbReference>
<evidence type="ECO:0000313" key="7">
    <source>
        <dbReference type="EMBL" id="KHM51949.1"/>
    </source>
</evidence>
<gene>
    <name evidence="7" type="ORF">NZ47_07580</name>
</gene>
<feature type="transmembrane region" description="Helical" evidence="4">
    <location>
        <begin position="192"/>
        <end position="212"/>
    </location>
</feature>
<feature type="transmembrane region" description="Helical" evidence="4">
    <location>
        <begin position="13"/>
        <end position="32"/>
    </location>
</feature>
<evidence type="ECO:0000256" key="3">
    <source>
        <dbReference type="PROSITE-ProRule" id="PRU00284"/>
    </source>
</evidence>
<evidence type="ECO:0000313" key="8">
    <source>
        <dbReference type="Proteomes" id="UP000030993"/>
    </source>
</evidence>
<keyword evidence="4" id="KW-0812">Transmembrane</keyword>
<evidence type="ECO:0000256" key="1">
    <source>
        <dbReference type="ARBA" id="ARBA00023224"/>
    </source>
</evidence>
<dbReference type="CDD" id="cd06225">
    <property type="entry name" value="HAMP"/>
    <property type="match status" value="1"/>
</dbReference>
<organism evidence="7 8">
    <name type="scientific">Anaerovibrio lipolyticus</name>
    <dbReference type="NCBI Taxonomy" id="82374"/>
    <lineage>
        <taxon>Bacteria</taxon>
        <taxon>Bacillati</taxon>
        <taxon>Bacillota</taxon>
        <taxon>Negativicutes</taxon>
        <taxon>Selenomonadales</taxon>
        <taxon>Selenomonadaceae</taxon>
        <taxon>Anaerovibrio</taxon>
    </lineage>
</organism>
<dbReference type="SMART" id="SM00283">
    <property type="entry name" value="MA"/>
    <property type="match status" value="1"/>
</dbReference>
<dbReference type="GO" id="GO:0016020">
    <property type="term" value="C:membrane"/>
    <property type="evidence" value="ECO:0007669"/>
    <property type="project" value="InterPro"/>
</dbReference>
<dbReference type="PROSITE" id="PS50885">
    <property type="entry name" value="HAMP"/>
    <property type="match status" value="1"/>
</dbReference>
<dbReference type="PANTHER" id="PTHR32089">
    <property type="entry name" value="METHYL-ACCEPTING CHEMOTAXIS PROTEIN MCPB"/>
    <property type="match status" value="1"/>
</dbReference>
<keyword evidence="4" id="KW-0472">Membrane</keyword>
<keyword evidence="4" id="KW-1133">Transmembrane helix</keyword>
<dbReference type="Proteomes" id="UP000030993">
    <property type="component" value="Unassembled WGS sequence"/>
</dbReference>